<name>A0A9D0ZR72_9FIRM</name>
<dbReference type="Gene3D" id="3.40.50.1820">
    <property type="entry name" value="alpha/beta hydrolase"/>
    <property type="match status" value="1"/>
</dbReference>
<gene>
    <name evidence="1" type="ORF">IAA52_13610</name>
</gene>
<sequence length="321" mass="35514">MKGVLIALLALAVLFGLLAWFCYCLAFRRYQSKKTLTVFEESRYGGLAAAMRAGQEFYKSLRFEEVEISSFDGLRLRGRTCSAEAGKPLILLFHGWRSSDARDFGCVLEFYLAQGFGLLLVDQRAHSKSEGKVISFGINERYDCLSWARWAEERFHPPAIYLDGISMGAATVLMASGLELPGSVRGIIADCGYTSPRAILRKVIRQYHLPVGIMYFFVRLGARLFGHFDPEAASAVEAVEHCRVPVLFAHGEADGFVPCEMTRENYAHCASPKRLITVPGADHGFSYLIDRPGVEAALKRFFADTMKASPITTVAGDEGKA</sequence>
<dbReference type="PANTHER" id="PTHR43358">
    <property type="entry name" value="ALPHA/BETA-HYDROLASE"/>
    <property type="match status" value="1"/>
</dbReference>
<dbReference type="InterPro" id="IPR052920">
    <property type="entry name" value="DNA-binding_regulatory"/>
</dbReference>
<organism evidence="1 2">
    <name type="scientific">Candidatus Pullichristensenella stercorigallinarum</name>
    <dbReference type="NCBI Taxonomy" id="2840909"/>
    <lineage>
        <taxon>Bacteria</taxon>
        <taxon>Bacillati</taxon>
        <taxon>Bacillota</taxon>
        <taxon>Clostridia</taxon>
        <taxon>Candidatus Pullichristensenella</taxon>
    </lineage>
</organism>
<evidence type="ECO:0000313" key="1">
    <source>
        <dbReference type="EMBL" id="HIQ84121.1"/>
    </source>
</evidence>
<keyword evidence="1" id="KW-0378">Hydrolase</keyword>
<reference evidence="1" key="1">
    <citation type="submission" date="2020-10" db="EMBL/GenBank/DDBJ databases">
        <authorList>
            <person name="Gilroy R."/>
        </authorList>
    </citation>
    <scope>NUCLEOTIDE SEQUENCE</scope>
    <source>
        <strain evidence="1">ChiSjej6B24-2974</strain>
    </source>
</reference>
<accession>A0A9D0ZR72</accession>
<comment type="caution">
    <text evidence="1">The sequence shown here is derived from an EMBL/GenBank/DDBJ whole genome shotgun (WGS) entry which is preliminary data.</text>
</comment>
<dbReference type="EMBL" id="DVFZ01000127">
    <property type="protein sequence ID" value="HIQ84121.1"/>
    <property type="molecule type" value="Genomic_DNA"/>
</dbReference>
<dbReference type="Proteomes" id="UP000824260">
    <property type="component" value="Unassembled WGS sequence"/>
</dbReference>
<dbReference type="PANTHER" id="PTHR43358:SF4">
    <property type="entry name" value="ALPHA_BETA HYDROLASE FOLD-1 DOMAIN-CONTAINING PROTEIN"/>
    <property type="match status" value="1"/>
</dbReference>
<protein>
    <submittedName>
        <fullName evidence="1">Alpha/beta hydrolase</fullName>
    </submittedName>
</protein>
<reference evidence="1" key="2">
    <citation type="journal article" date="2021" name="PeerJ">
        <title>Extensive microbial diversity within the chicken gut microbiome revealed by metagenomics and culture.</title>
        <authorList>
            <person name="Gilroy R."/>
            <person name="Ravi A."/>
            <person name="Getino M."/>
            <person name="Pursley I."/>
            <person name="Horton D.L."/>
            <person name="Alikhan N.F."/>
            <person name="Baker D."/>
            <person name="Gharbi K."/>
            <person name="Hall N."/>
            <person name="Watson M."/>
            <person name="Adriaenssens E.M."/>
            <person name="Foster-Nyarko E."/>
            <person name="Jarju S."/>
            <person name="Secka A."/>
            <person name="Antonio M."/>
            <person name="Oren A."/>
            <person name="Chaudhuri R.R."/>
            <person name="La Ragione R."/>
            <person name="Hildebrand F."/>
            <person name="Pallen M.J."/>
        </authorList>
    </citation>
    <scope>NUCLEOTIDE SEQUENCE</scope>
    <source>
        <strain evidence="1">ChiSjej6B24-2974</strain>
    </source>
</reference>
<dbReference type="InterPro" id="IPR029058">
    <property type="entry name" value="AB_hydrolase_fold"/>
</dbReference>
<dbReference type="SUPFAM" id="SSF53474">
    <property type="entry name" value="alpha/beta-Hydrolases"/>
    <property type="match status" value="1"/>
</dbReference>
<dbReference type="AlphaFoldDB" id="A0A9D0ZR72"/>
<evidence type="ECO:0000313" key="2">
    <source>
        <dbReference type="Proteomes" id="UP000824260"/>
    </source>
</evidence>
<proteinExistence type="predicted"/>
<dbReference type="GO" id="GO:0016787">
    <property type="term" value="F:hydrolase activity"/>
    <property type="evidence" value="ECO:0007669"/>
    <property type="project" value="UniProtKB-KW"/>
</dbReference>